<evidence type="ECO:0000313" key="1">
    <source>
        <dbReference type="EMBL" id="KAH7160171.1"/>
    </source>
</evidence>
<keyword evidence="2" id="KW-1185">Reference proteome</keyword>
<protein>
    <submittedName>
        <fullName evidence="1">Uncharacterized protein</fullName>
    </submittedName>
</protein>
<dbReference type="Proteomes" id="UP000717696">
    <property type="component" value="Unassembled WGS sequence"/>
</dbReference>
<organism evidence="1 2">
    <name type="scientific">Dactylonectria estremocensis</name>
    <dbReference type="NCBI Taxonomy" id="1079267"/>
    <lineage>
        <taxon>Eukaryota</taxon>
        <taxon>Fungi</taxon>
        <taxon>Dikarya</taxon>
        <taxon>Ascomycota</taxon>
        <taxon>Pezizomycotina</taxon>
        <taxon>Sordariomycetes</taxon>
        <taxon>Hypocreomycetidae</taxon>
        <taxon>Hypocreales</taxon>
        <taxon>Nectriaceae</taxon>
        <taxon>Dactylonectria</taxon>
    </lineage>
</organism>
<reference evidence="1" key="1">
    <citation type="journal article" date="2021" name="Nat. Commun.">
        <title>Genetic determinants of endophytism in the Arabidopsis root mycobiome.</title>
        <authorList>
            <person name="Mesny F."/>
            <person name="Miyauchi S."/>
            <person name="Thiergart T."/>
            <person name="Pickel B."/>
            <person name="Atanasova L."/>
            <person name="Karlsson M."/>
            <person name="Huettel B."/>
            <person name="Barry K.W."/>
            <person name="Haridas S."/>
            <person name="Chen C."/>
            <person name="Bauer D."/>
            <person name="Andreopoulos W."/>
            <person name="Pangilinan J."/>
            <person name="LaButti K."/>
            <person name="Riley R."/>
            <person name="Lipzen A."/>
            <person name="Clum A."/>
            <person name="Drula E."/>
            <person name="Henrissat B."/>
            <person name="Kohler A."/>
            <person name="Grigoriev I.V."/>
            <person name="Martin F.M."/>
            <person name="Hacquard S."/>
        </authorList>
    </citation>
    <scope>NUCLEOTIDE SEQUENCE</scope>
    <source>
        <strain evidence="1">MPI-CAGE-AT-0021</strain>
    </source>
</reference>
<name>A0A9P9FE88_9HYPO</name>
<comment type="caution">
    <text evidence="1">The sequence shown here is derived from an EMBL/GenBank/DDBJ whole genome shotgun (WGS) entry which is preliminary data.</text>
</comment>
<dbReference type="EMBL" id="JAGMUU010000002">
    <property type="protein sequence ID" value="KAH7160171.1"/>
    <property type="molecule type" value="Genomic_DNA"/>
</dbReference>
<gene>
    <name evidence="1" type="ORF">B0J13DRAFT_519586</name>
</gene>
<accession>A0A9P9FE88</accession>
<evidence type="ECO:0000313" key="2">
    <source>
        <dbReference type="Proteomes" id="UP000717696"/>
    </source>
</evidence>
<dbReference type="AlphaFoldDB" id="A0A9P9FE88"/>
<sequence length="131" mass="14128">MAYVCVVIFANSLARPYVGGASASPRPRGPDDQRAHTHGTQCNLSWENTGHVQVGSFSHLSSCHHTGLSENLFILSNTACVAGDCWFFAFETFHRLSRPLFPASRHIASLLLYAHVAVRRPGAAAASPTPP</sequence>
<proteinExistence type="predicted"/>